<dbReference type="Proteomes" id="UP000309038">
    <property type="component" value="Unassembled WGS sequence"/>
</dbReference>
<organism evidence="2 3">
    <name type="scientific">Hermanssonia centrifuga</name>
    <dbReference type="NCBI Taxonomy" id="98765"/>
    <lineage>
        <taxon>Eukaryota</taxon>
        <taxon>Fungi</taxon>
        <taxon>Dikarya</taxon>
        <taxon>Basidiomycota</taxon>
        <taxon>Agaricomycotina</taxon>
        <taxon>Agaricomycetes</taxon>
        <taxon>Polyporales</taxon>
        <taxon>Meruliaceae</taxon>
        <taxon>Hermanssonia</taxon>
    </lineage>
</organism>
<evidence type="ECO:0000313" key="2">
    <source>
        <dbReference type="EMBL" id="THH02357.1"/>
    </source>
</evidence>
<reference evidence="2 3" key="1">
    <citation type="submission" date="2019-02" db="EMBL/GenBank/DDBJ databases">
        <title>Genome sequencing of the rare red list fungi Phlebia centrifuga.</title>
        <authorList>
            <person name="Buettner E."/>
            <person name="Kellner H."/>
        </authorList>
    </citation>
    <scope>NUCLEOTIDE SEQUENCE [LARGE SCALE GENOMIC DNA]</scope>
    <source>
        <strain evidence="2 3">DSM 108282</strain>
    </source>
</reference>
<name>A0A4S4KV01_9APHY</name>
<evidence type="ECO:0000256" key="1">
    <source>
        <dbReference type="SAM" id="MobiDB-lite"/>
    </source>
</evidence>
<feature type="region of interest" description="Disordered" evidence="1">
    <location>
        <begin position="1"/>
        <end position="23"/>
    </location>
</feature>
<proteinExistence type="predicted"/>
<dbReference type="AlphaFoldDB" id="A0A4S4KV01"/>
<feature type="region of interest" description="Disordered" evidence="1">
    <location>
        <begin position="40"/>
        <end position="77"/>
    </location>
</feature>
<accession>A0A4S4KV01</accession>
<dbReference type="EMBL" id="SGPJ01000007">
    <property type="protein sequence ID" value="THH02357.1"/>
    <property type="molecule type" value="Genomic_DNA"/>
</dbReference>
<protein>
    <submittedName>
        <fullName evidence="2">Uncharacterized protein</fullName>
    </submittedName>
</protein>
<keyword evidence="3" id="KW-1185">Reference proteome</keyword>
<comment type="caution">
    <text evidence="2">The sequence shown here is derived from an EMBL/GenBank/DDBJ whole genome shotgun (WGS) entry which is preliminary data.</text>
</comment>
<sequence length="120" mass="12796">MQPVSDETPHKVPSNAKDNVVEGESLITVNDAKAVATSLEAGNALEGSDVAETPTPASITESPTAAAERQSHRAQMENERRIILERIRERIHSRSSNSPSISIPVITALPSDVTIGMSIL</sequence>
<evidence type="ECO:0000313" key="3">
    <source>
        <dbReference type="Proteomes" id="UP000309038"/>
    </source>
</evidence>
<gene>
    <name evidence="2" type="ORF">EW026_g521</name>
</gene>